<gene>
    <name evidence="2" type="ORF">SAMN05421788_1011347</name>
</gene>
<feature type="chain" id="PRO_5012139502" description="SusD family protein" evidence="1">
    <location>
        <begin position="22"/>
        <end position="458"/>
    </location>
</feature>
<proteinExistence type="predicted"/>
<accession>A0A1N7M4E2</accession>
<dbReference type="PROSITE" id="PS51257">
    <property type="entry name" value="PROKAR_LIPOPROTEIN"/>
    <property type="match status" value="1"/>
</dbReference>
<keyword evidence="3" id="KW-1185">Reference proteome</keyword>
<name>A0A1N7M4E2_9BACT</name>
<dbReference type="RefSeq" id="WP_076376858.1">
    <property type="nucleotide sequence ID" value="NZ_AP017422.1"/>
</dbReference>
<keyword evidence="1" id="KW-0732">Signal</keyword>
<dbReference type="EMBL" id="FTOR01000001">
    <property type="protein sequence ID" value="SIS80958.1"/>
    <property type="molecule type" value="Genomic_DNA"/>
</dbReference>
<evidence type="ECO:0000313" key="3">
    <source>
        <dbReference type="Proteomes" id="UP000186917"/>
    </source>
</evidence>
<reference evidence="3" key="1">
    <citation type="submission" date="2017-01" db="EMBL/GenBank/DDBJ databases">
        <authorList>
            <person name="Varghese N."/>
            <person name="Submissions S."/>
        </authorList>
    </citation>
    <scope>NUCLEOTIDE SEQUENCE [LARGE SCALE GENOMIC DNA]</scope>
    <source>
        <strain evidence="3">DSM 21054</strain>
    </source>
</reference>
<organism evidence="2 3">
    <name type="scientific">Filimonas lacunae</name>
    <dbReference type="NCBI Taxonomy" id="477680"/>
    <lineage>
        <taxon>Bacteria</taxon>
        <taxon>Pseudomonadati</taxon>
        <taxon>Bacteroidota</taxon>
        <taxon>Chitinophagia</taxon>
        <taxon>Chitinophagales</taxon>
        <taxon>Chitinophagaceae</taxon>
        <taxon>Filimonas</taxon>
    </lineage>
</organism>
<evidence type="ECO:0000313" key="2">
    <source>
        <dbReference type="EMBL" id="SIS80958.1"/>
    </source>
</evidence>
<dbReference type="STRING" id="477680.SAMN05421788_1011347"/>
<dbReference type="Proteomes" id="UP000186917">
    <property type="component" value="Unassembled WGS sequence"/>
</dbReference>
<sequence>MFKYRQAWIAWLLMPVFFSCATYHERAQSYYDGLQTNNYQQAERSLDKNKLIQARRNRLLYYMEKGYVSHLLHQYDTSNTYFNLADNFTEGPRNGAWDIAVGTLTNPMMQTYRGEDFEIFLVHYYKALNYLYLGKKEDALVEARRITLSNNEQRDKFNDKSSRYSQDAFALIIQGLLYEGDNDINNAFISYRNAADLFLRQPNHTYYGVALPLQLQQDLLRMATLLGFTDQVTEYQQKLGISYQAQPVSDGGELVLFLENGTAPYKKQDDYFFTLIKNEAGFFFTNSSKLITVPVNFSVGIDASKLSVSDFNVFRLAMPSYVVRPLANAQFSVTVDSVAMGMVNTIEDINYIATNTLSERALKDISLALSRLLVKKIAEKQVKDKNQTAGDILQAVNLLVEKADTRNWQSLPAQISYIRVPLKKGENKVEIKTGGNTAATITVQGNGGLQFYNYRRMQ</sequence>
<protein>
    <recommendedName>
        <fullName evidence="4">SusD family protein</fullName>
    </recommendedName>
</protein>
<feature type="signal peptide" evidence="1">
    <location>
        <begin position="1"/>
        <end position="21"/>
    </location>
</feature>
<evidence type="ECO:0008006" key="4">
    <source>
        <dbReference type="Google" id="ProtNLM"/>
    </source>
</evidence>
<evidence type="ECO:0000256" key="1">
    <source>
        <dbReference type="SAM" id="SignalP"/>
    </source>
</evidence>
<dbReference type="AlphaFoldDB" id="A0A1N7M4E2"/>